<proteinExistence type="inferred from homology"/>
<dbReference type="GO" id="GO:0050518">
    <property type="term" value="F:2-C-methyl-D-erythritol 4-phosphate cytidylyltransferase activity"/>
    <property type="evidence" value="ECO:0007669"/>
    <property type="project" value="UniProtKB-UniRule"/>
</dbReference>
<evidence type="ECO:0000256" key="3">
    <source>
        <dbReference type="HAMAP-Rule" id="MF_00108"/>
    </source>
</evidence>
<dbReference type="HAMAP" id="MF_00108">
    <property type="entry name" value="IspD"/>
    <property type="match status" value="1"/>
</dbReference>
<dbReference type="NCBIfam" id="TIGR00453">
    <property type="entry name" value="ispD"/>
    <property type="match status" value="1"/>
</dbReference>
<gene>
    <name evidence="3 4" type="primary">ispD</name>
    <name evidence="4" type="ORF">D9V41_05815</name>
</gene>
<comment type="similarity">
    <text evidence="3">Belongs to the IspD/TarI cytidylyltransferase family. IspD subfamily.</text>
</comment>
<evidence type="ECO:0000313" key="4">
    <source>
        <dbReference type="EMBL" id="RLV56588.1"/>
    </source>
</evidence>
<feature type="site" description="Transition state stabilizer" evidence="3">
    <location>
        <position position="25"/>
    </location>
</feature>
<feature type="site" description="Transition state stabilizer" evidence="3">
    <location>
        <position position="18"/>
    </location>
</feature>
<evidence type="ECO:0000313" key="5">
    <source>
        <dbReference type="Proteomes" id="UP000282515"/>
    </source>
</evidence>
<keyword evidence="2 3" id="KW-0548">Nucleotidyltransferase</keyword>
<keyword evidence="1 3" id="KW-0808">Transferase</keyword>
<comment type="pathway">
    <text evidence="3">Isoprenoid biosynthesis; isopentenyl diphosphate biosynthesis via DXP pathway; isopentenyl diphosphate from 1-deoxy-D-xylulose 5-phosphate: step 2/6.</text>
</comment>
<dbReference type="Pfam" id="PF01128">
    <property type="entry name" value="IspD"/>
    <property type="match status" value="1"/>
</dbReference>
<protein>
    <recommendedName>
        <fullName evidence="3">2-C-methyl-D-erythritol 4-phosphate cytidylyltransferase</fullName>
        <ecNumber evidence="3">2.7.7.60</ecNumber>
    </recommendedName>
    <alternativeName>
        <fullName evidence="3">4-diphosphocytidyl-2C-methyl-D-erythritol synthase</fullName>
    </alternativeName>
    <alternativeName>
        <fullName evidence="3">MEP cytidylyltransferase</fullName>
        <shortName evidence="3">MCT</shortName>
    </alternativeName>
</protein>
<dbReference type="SUPFAM" id="SSF53448">
    <property type="entry name" value="Nucleotide-diphospho-sugar transferases"/>
    <property type="match status" value="1"/>
</dbReference>
<dbReference type="InterPro" id="IPR029044">
    <property type="entry name" value="Nucleotide-diphossugar_trans"/>
</dbReference>
<comment type="caution">
    <text evidence="4">The sequence shown here is derived from an EMBL/GenBank/DDBJ whole genome shotgun (WGS) entry which is preliminary data.</text>
</comment>
<feature type="site" description="Positions MEP for the nucleophilic attack" evidence="3">
    <location>
        <position position="215"/>
    </location>
</feature>
<dbReference type="PANTHER" id="PTHR32125:SF4">
    <property type="entry name" value="2-C-METHYL-D-ERYTHRITOL 4-PHOSPHATE CYTIDYLYLTRANSFERASE, CHLOROPLASTIC"/>
    <property type="match status" value="1"/>
</dbReference>
<dbReference type="FunFam" id="3.90.550.10:FF:000003">
    <property type="entry name" value="2-C-methyl-D-erythritol 4-phosphate cytidylyltransferase"/>
    <property type="match status" value="1"/>
</dbReference>
<dbReference type="RefSeq" id="WP_121793593.1">
    <property type="nucleotide sequence ID" value="NZ_RDBF01000003.1"/>
</dbReference>
<evidence type="ECO:0000256" key="2">
    <source>
        <dbReference type="ARBA" id="ARBA00022695"/>
    </source>
</evidence>
<dbReference type="InterPro" id="IPR034683">
    <property type="entry name" value="IspD/TarI"/>
</dbReference>
<dbReference type="CDD" id="cd02516">
    <property type="entry name" value="CDP-ME_synthetase"/>
    <property type="match status" value="1"/>
</dbReference>
<dbReference type="AlphaFoldDB" id="A0A3L8PQ62"/>
<accession>A0A3L8PQ62</accession>
<feature type="site" description="Positions MEP for the nucleophilic attack" evidence="3">
    <location>
        <position position="156"/>
    </location>
</feature>
<dbReference type="GO" id="GO:0019288">
    <property type="term" value="P:isopentenyl diphosphate biosynthetic process, methylerythritol 4-phosphate pathway"/>
    <property type="evidence" value="ECO:0007669"/>
    <property type="project" value="UniProtKB-UniRule"/>
</dbReference>
<organism evidence="4 5">
    <name type="scientific">Aeromicrobium phragmitis</name>
    <dbReference type="NCBI Taxonomy" id="2478914"/>
    <lineage>
        <taxon>Bacteria</taxon>
        <taxon>Bacillati</taxon>
        <taxon>Actinomycetota</taxon>
        <taxon>Actinomycetes</taxon>
        <taxon>Propionibacteriales</taxon>
        <taxon>Nocardioidaceae</taxon>
        <taxon>Aeromicrobium</taxon>
    </lineage>
</organism>
<keyword evidence="5" id="KW-1185">Reference proteome</keyword>
<name>A0A3L8PQ62_9ACTN</name>
<dbReference type="EMBL" id="RDBF01000003">
    <property type="protein sequence ID" value="RLV56588.1"/>
    <property type="molecule type" value="Genomic_DNA"/>
</dbReference>
<dbReference type="OrthoDB" id="9802561at2"/>
<keyword evidence="3" id="KW-0414">Isoprene biosynthesis</keyword>
<dbReference type="EC" id="2.7.7.60" evidence="3"/>
<dbReference type="PANTHER" id="PTHR32125">
    <property type="entry name" value="2-C-METHYL-D-ERYTHRITOL 4-PHOSPHATE CYTIDYLYLTRANSFERASE, CHLOROPLASTIC"/>
    <property type="match status" value="1"/>
</dbReference>
<evidence type="ECO:0000256" key="1">
    <source>
        <dbReference type="ARBA" id="ARBA00022679"/>
    </source>
</evidence>
<dbReference type="Gene3D" id="3.90.550.10">
    <property type="entry name" value="Spore Coat Polysaccharide Biosynthesis Protein SpsA, Chain A"/>
    <property type="match status" value="1"/>
</dbReference>
<dbReference type="Proteomes" id="UP000282515">
    <property type="component" value="Unassembled WGS sequence"/>
</dbReference>
<comment type="function">
    <text evidence="3">Catalyzes the formation of 4-diphosphocytidyl-2-C-methyl-D-erythritol from CTP and 2-C-methyl-D-erythritol 4-phosphate (MEP).</text>
</comment>
<sequence length="232" mass="24554">MSASRVVAVLLAGGTGTRVGHELPKQLLEVAGRPVIAHALEAFQRSGAVDEIVVMMTPTHLAEVQALVAEYGFGKVTRVLPGGDTRTASTRGALEVLEGDCLVLFHDAARPFVTDRIIAECVDALRGGYRAVTTAIDSADTIVTVRDGLMTGSLDRSCLARCQTPQGFARTALVEAYSLADEDPSFTATDDASVVARYLPDEPIGVVTGDARNFKITDAVDLRIAEALSDRP</sequence>
<comment type="catalytic activity">
    <reaction evidence="3">
        <text>2-C-methyl-D-erythritol 4-phosphate + CTP + H(+) = 4-CDP-2-C-methyl-D-erythritol + diphosphate</text>
        <dbReference type="Rhea" id="RHEA:13429"/>
        <dbReference type="ChEBI" id="CHEBI:15378"/>
        <dbReference type="ChEBI" id="CHEBI:33019"/>
        <dbReference type="ChEBI" id="CHEBI:37563"/>
        <dbReference type="ChEBI" id="CHEBI:57823"/>
        <dbReference type="ChEBI" id="CHEBI:58262"/>
        <dbReference type="EC" id="2.7.7.60"/>
    </reaction>
</comment>
<dbReference type="UniPathway" id="UPA00056">
    <property type="reaction ID" value="UER00093"/>
</dbReference>
<dbReference type="InterPro" id="IPR001228">
    <property type="entry name" value="IspD"/>
</dbReference>
<reference evidence="4 5" key="1">
    <citation type="submission" date="2018-10" db="EMBL/GenBank/DDBJ databases">
        <title>Aeromicrobium sp. 9W16Y-2 whole genome shotgun sequence.</title>
        <authorList>
            <person name="Li F."/>
        </authorList>
    </citation>
    <scope>NUCLEOTIDE SEQUENCE [LARGE SCALE GENOMIC DNA]</scope>
    <source>
        <strain evidence="4 5">9W16Y-2</strain>
    </source>
</reference>
<dbReference type="InterPro" id="IPR050088">
    <property type="entry name" value="IspD/TarI_cytidylyltransf_bact"/>
</dbReference>